<dbReference type="InterPro" id="IPR010865">
    <property type="entry name" value="DUF1499"/>
</dbReference>
<evidence type="ECO:0000313" key="1">
    <source>
        <dbReference type="EMBL" id="OUR95534.1"/>
    </source>
</evidence>
<organism evidence="1 2">
    <name type="scientific">Halobacteriovorax marinus</name>
    <dbReference type="NCBI Taxonomy" id="97084"/>
    <lineage>
        <taxon>Bacteria</taxon>
        <taxon>Pseudomonadati</taxon>
        <taxon>Bdellovibrionota</taxon>
        <taxon>Bacteriovoracia</taxon>
        <taxon>Bacteriovoracales</taxon>
        <taxon>Halobacteriovoraceae</taxon>
        <taxon>Halobacteriovorax</taxon>
    </lineage>
</organism>
<dbReference type="AlphaFoldDB" id="A0A1Y5F4Z1"/>
<evidence type="ECO:0000313" key="2">
    <source>
        <dbReference type="Proteomes" id="UP000196531"/>
    </source>
</evidence>
<dbReference type="EMBL" id="MAAO01000008">
    <property type="protein sequence ID" value="OUR95534.1"/>
    <property type="molecule type" value="Genomic_DNA"/>
</dbReference>
<reference evidence="2" key="1">
    <citation type="journal article" date="2017" name="Proc. Natl. Acad. Sci. U.S.A.">
        <title>Simulation of Deepwater Horizon oil plume reveals substrate specialization within a complex community of hydrocarbon-degraders.</title>
        <authorList>
            <person name="Hu P."/>
            <person name="Dubinsky E.A."/>
            <person name="Probst A.J."/>
            <person name="Wang J."/>
            <person name="Sieber C.M.K."/>
            <person name="Tom L.M."/>
            <person name="Gardinali P."/>
            <person name="Banfield J.F."/>
            <person name="Atlas R.M."/>
            <person name="Andersen G.L."/>
        </authorList>
    </citation>
    <scope>NUCLEOTIDE SEQUENCE [LARGE SCALE GENOMIC DNA]</scope>
</reference>
<dbReference type="Proteomes" id="UP000196531">
    <property type="component" value="Unassembled WGS sequence"/>
</dbReference>
<sequence>MVISIGFPTRLFLLGSKSAEMHPTVGIQDGVLTPCPEKPNCVSSFAKETDEKHYLAYVALTESPLQQIKEYAKKMNMTLEKESEGYLHFTEKTAIFKFVDDIEFLYIASEKKLHFRSASRVGHSDMSANRKRMNAFLEMLRSK</sequence>
<comment type="caution">
    <text evidence="1">The sequence shown here is derived from an EMBL/GenBank/DDBJ whole genome shotgun (WGS) entry which is preliminary data.</text>
</comment>
<accession>A0A1Y5F4Z1</accession>
<evidence type="ECO:0008006" key="3">
    <source>
        <dbReference type="Google" id="ProtNLM"/>
    </source>
</evidence>
<gene>
    <name evidence="1" type="ORF">A9Q84_16410</name>
</gene>
<proteinExistence type="predicted"/>
<dbReference type="PANTHER" id="PTHR34801:SF6">
    <property type="entry name" value="SLL1620 PROTEIN"/>
    <property type="match status" value="1"/>
</dbReference>
<dbReference type="PANTHER" id="PTHR34801">
    <property type="entry name" value="EXPRESSED PROTEIN"/>
    <property type="match status" value="1"/>
</dbReference>
<dbReference type="PIRSF" id="PIRSF026426">
    <property type="entry name" value="DUF1499"/>
    <property type="match status" value="1"/>
</dbReference>
<protein>
    <recommendedName>
        <fullName evidence="3">DUF1499 domain-containing protein</fullName>
    </recommendedName>
</protein>
<dbReference type="Pfam" id="PF07386">
    <property type="entry name" value="DUF1499"/>
    <property type="match status" value="1"/>
</dbReference>
<name>A0A1Y5F4Z1_9BACT</name>